<keyword evidence="4" id="KW-1185">Reference proteome</keyword>
<sequence>MRLRSGFRHLRGGRHDPTDAAPPARYAIGLWPPAFPRRSSRCVPSAVRSGPGGLMTGRGGAGWLESVGLTSLDACELARLVDRTSERELRHRLIGGVREIALREIFRRMPEYLRPARAAGFDAVVAWQVTGAGGSGPAGDVDAFWIRVGDGRCTLLDEEPDAADISVRTDPATLLRVVTGTEDPVLAVLKQRLSVRGDLALAARLAKIFVVGPN</sequence>
<dbReference type="OrthoDB" id="5243187at2"/>
<protein>
    <submittedName>
        <fullName evidence="3">SCP2 sterol-binding domain-containing protein</fullName>
    </submittedName>
</protein>
<accession>A0A4R4X5S7</accession>
<gene>
    <name evidence="3" type="ORF">E1218_14475</name>
</gene>
<evidence type="ECO:0000313" key="4">
    <source>
        <dbReference type="Proteomes" id="UP000295172"/>
    </source>
</evidence>
<evidence type="ECO:0000313" key="3">
    <source>
        <dbReference type="EMBL" id="TDD25662.1"/>
    </source>
</evidence>
<feature type="compositionally biased region" description="Basic residues" evidence="1">
    <location>
        <begin position="1"/>
        <end position="12"/>
    </location>
</feature>
<dbReference type="Proteomes" id="UP000295172">
    <property type="component" value="Unassembled WGS sequence"/>
</dbReference>
<dbReference type="InterPro" id="IPR036527">
    <property type="entry name" value="SCP2_sterol-bd_dom_sf"/>
</dbReference>
<feature type="domain" description="SCP2" evidence="2">
    <location>
        <begin position="105"/>
        <end position="209"/>
    </location>
</feature>
<dbReference type="EMBL" id="SMKR01000053">
    <property type="protein sequence ID" value="TDD25662.1"/>
    <property type="molecule type" value="Genomic_DNA"/>
</dbReference>
<comment type="caution">
    <text evidence="3">The sequence shown here is derived from an EMBL/GenBank/DDBJ whole genome shotgun (WGS) entry which is preliminary data.</text>
</comment>
<dbReference type="AlphaFoldDB" id="A0A4R4X5S7"/>
<evidence type="ECO:0000259" key="2">
    <source>
        <dbReference type="Pfam" id="PF02036"/>
    </source>
</evidence>
<dbReference type="InterPro" id="IPR003033">
    <property type="entry name" value="SCP2_sterol-bd_dom"/>
</dbReference>
<dbReference type="Pfam" id="PF02036">
    <property type="entry name" value="SCP2"/>
    <property type="match status" value="1"/>
</dbReference>
<name>A0A4R4X5S7_9ACTN</name>
<proteinExistence type="predicted"/>
<reference evidence="3 4" key="1">
    <citation type="submission" date="2019-02" db="EMBL/GenBank/DDBJ databases">
        <title>Draft genome sequences of novel Actinobacteria.</title>
        <authorList>
            <person name="Sahin N."/>
            <person name="Ay H."/>
            <person name="Saygin H."/>
        </authorList>
    </citation>
    <scope>NUCLEOTIDE SEQUENCE [LARGE SCALE GENOMIC DNA]</scope>
    <source>
        <strain evidence="3 4">16K104</strain>
    </source>
</reference>
<evidence type="ECO:0000256" key="1">
    <source>
        <dbReference type="SAM" id="MobiDB-lite"/>
    </source>
</evidence>
<feature type="region of interest" description="Disordered" evidence="1">
    <location>
        <begin position="1"/>
        <end position="22"/>
    </location>
</feature>
<dbReference type="Gene3D" id="3.30.1050.10">
    <property type="entry name" value="SCP2 sterol-binding domain"/>
    <property type="match status" value="1"/>
</dbReference>
<dbReference type="SUPFAM" id="SSF55718">
    <property type="entry name" value="SCP-like"/>
    <property type="match status" value="1"/>
</dbReference>
<organism evidence="3 4">
    <name type="scientific">Kribbella turkmenica</name>
    <dbReference type="NCBI Taxonomy" id="2530375"/>
    <lineage>
        <taxon>Bacteria</taxon>
        <taxon>Bacillati</taxon>
        <taxon>Actinomycetota</taxon>
        <taxon>Actinomycetes</taxon>
        <taxon>Propionibacteriales</taxon>
        <taxon>Kribbellaceae</taxon>
        <taxon>Kribbella</taxon>
    </lineage>
</organism>